<dbReference type="Proteomes" id="UP001279660">
    <property type="component" value="Unassembled WGS sequence"/>
</dbReference>
<accession>A0ABU4PKW5</accession>
<proteinExistence type="predicted"/>
<evidence type="ECO:0000313" key="2">
    <source>
        <dbReference type="Proteomes" id="UP001279660"/>
    </source>
</evidence>
<reference evidence="1 2" key="1">
    <citation type="submission" date="2023-11" db="EMBL/GenBank/DDBJ databases">
        <title>MicrobeMod: A computational toolkit for identifying prokaryotic methylation and restriction-modification with nanopore sequencing.</title>
        <authorList>
            <person name="Crits-Christoph A."/>
            <person name="Kang S.C."/>
            <person name="Lee H."/>
            <person name="Ostrov N."/>
        </authorList>
    </citation>
    <scope>NUCLEOTIDE SEQUENCE [LARGE SCALE GENOMIC DNA]</scope>
    <source>
        <strain evidence="1 2">ATCC 14820</strain>
    </source>
</reference>
<comment type="caution">
    <text evidence="1">The sequence shown here is derived from an EMBL/GenBank/DDBJ whole genome shotgun (WGS) entry which is preliminary data.</text>
</comment>
<evidence type="ECO:0000313" key="1">
    <source>
        <dbReference type="EMBL" id="MDX5984791.1"/>
    </source>
</evidence>
<protein>
    <submittedName>
        <fullName evidence="1">Uncharacterized protein</fullName>
    </submittedName>
</protein>
<dbReference type="RefSeq" id="WP_169313312.1">
    <property type="nucleotide sequence ID" value="NZ_JAWXXV010000001.1"/>
</dbReference>
<name>A0ABU4PKW5_9SPHN</name>
<sequence>MARNRFVFIALSPLLLGAQSPPQSPAIDAADTALSKGRYLEASDALAAAAFGPDGKVRDDFAFQMWEQISPTITNELDPAVLARAEPGSPPDPSWATRVAAATPHDAIEEIVRRARDTSIVILNEAHNSPRDRAFALQVARALKPLGYSILAAETFDNDPAEPGHASIIDKLRQDGFVRISTGYYTRDPVFAGFVREAMALGYRPVGYEETSKQRPKEGGIAPREKAQAENLAAVLAAQPTEKTLVYVGYSHVAEAPLQSHTGKIDWMATRLKRLTGIDPLTIDQTTLTDLSPHERPPYAAASARIGNRPSVFFEGSNPLILGTYAGAVDLQVVHPARAYRNGRPQWLVEMGGKPLAIPKELVPTSGRRLIQIFAADAPPDAVPLDQVVVQAGAPLPMLFAPAVPVRFAIGS</sequence>
<dbReference type="EMBL" id="JAWXXV010000001">
    <property type="protein sequence ID" value="MDX5984791.1"/>
    <property type="molecule type" value="Genomic_DNA"/>
</dbReference>
<organism evidence="1 2">
    <name type="scientific">Sphingomonas echinoides</name>
    <dbReference type="NCBI Taxonomy" id="59803"/>
    <lineage>
        <taxon>Bacteria</taxon>
        <taxon>Pseudomonadati</taxon>
        <taxon>Pseudomonadota</taxon>
        <taxon>Alphaproteobacteria</taxon>
        <taxon>Sphingomonadales</taxon>
        <taxon>Sphingomonadaceae</taxon>
        <taxon>Sphingomonas</taxon>
    </lineage>
</organism>
<gene>
    <name evidence="1" type="ORF">SIL82_11000</name>
</gene>
<keyword evidence="2" id="KW-1185">Reference proteome</keyword>